<evidence type="ECO:0000313" key="1">
    <source>
        <dbReference type="EMBL" id="PRI11918.1"/>
    </source>
</evidence>
<name>A0A2S9QQR0_9MICO</name>
<reference evidence="1 2" key="1">
    <citation type="journal article" date="2017" name="New Microbes New Infect">
        <title>Genome sequence of 'Leucobacter massiliensis' sp. nov. isolated from human pharynx after travel to the 2014 Hajj.</title>
        <authorList>
            <person name="Leangapichart T."/>
            <person name="Gautret P."/>
            <person name="Nguyen T.T."/>
            <person name="Armstrong N."/>
            <person name="Rolain J.M."/>
        </authorList>
    </citation>
    <scope>NUCLEOTIDE SEQUENCE [LARGE SCALE GENOMIC DNA]</scope>
    <source>
        <strain evidence="1 2">122RC15</strain>
    </source>
</reference>
<organism evidence="1 2">
    <name type="scientific">Leucobacter massiliensis</name>
    <dbReference type="NCBI Taxonomy" id="1686285"/>
    <lineage>
        <taxon>Bacteria</taxon>
        <taxon>Bacillati</taxon>
        <taxon>Actinomycetota</taxon>
        <taxon>Actinomycetes</taxon>
        <taxon>Micrococcales</taxon>
        <taxon>Microbacteriaceae</taxon>
        <taxon>Leucobacter</taxon>
    </lineage>
</organism>
<protein>
    <submittedName>
        <fullName evidence="1">Uncharacterized protein</fullName>
    </submittedName>
</protein>
<gene>
    <name evidence="1" type="ORF">B4915_02240</name>
</gene>
<evidence type="ECO:0000313" key="2">
    <source>
        <dbReference type="Proteomes" id="UP000238650"/>
    </source>
</evidence>
<keyword evidence="2" id="KW-1185">Reference proteome</keyword>
<proteinExistence type="predicted"/>
<sequence length="59" mass="6449">MLRGIGETVTAGLIRTMSMDPHEAALGAYVPNVTPSVEVLEARIRARHAEAERRYRASA</sequence>
<comment type="caution">
    <text evidence="1">The sequence shown here is derived from an EMBL/GenBank/DDBJ whole genome shotgun (WGS) entry which is preliminary data.</text>
</comment>
<dbReference type="EMBL" id="MWZD01000013">
    <property type="protein sequence ID" value="PRI11918.1"/>
    <property type="molecule type" value="Genomic_DNA"/>
</dbReference>
<dbReference type="Proteomes" id="UP000238650">
    <property type="component" value="Unassembled WGS sequence"/>
</dbReference>
<dbReference type="AlphaFoldDB" id="A0A2S9QQR0"/>
<accession>A0A2S9QQR0</accession>